<keyword evidence="1" id="KW-0418">Kinase</keyword>
<dbReference type="InterPro" id="IPR036890">
    <property type="entry name" value="HATPase_C_sf"/>
</dbReference>
<dbReference type="Proteomes" id="UP001600650">
    <property type="component" value="Unassembled WGS sequence"/>
</dbReference>
<dbReference type="Pfam" id="PF13581">
    <property type="entry name" value="HATPase_c_2"/>
    <property type="match status" value="1"/>
</dbReference>
<dbReference type="CDD" id="cd16936">
    <property type="entry name" value="HATPase_RsbW-like"/>
    <property type="match status" value="1"/>
</dbReference>
<dbReference type="SUPFAM" id="SSF55874">
    <property type="entry name" value="ATPase domain of HSP90 chaperone/DNA topoisomerase II/histidine kinase"/>
    <property type="match status" value="1"/>
</dbReference>
<dbReference type="PANTHER" id="PTHR35526">
    <property type="entry name" value="ANTI-SIGMA-F FACTOR RSBW-RELATED"/>
    <property type="match status" value="1"/>
</dbReference>
<dbReference type="InterPro" id="IPR035965">
    <property type="entry name" value="PAS-like_dom_sf"/>
</dbReference>
<dbReference type="InterPro" id="IPR003594">
    <property type="entry name" value="HATPase_dom"/>
</dbReference>
<sequence length="243" mass="26057">MVTLDQPMSSADLSDTALAVLDDDGAVTGWTLAARRLTGREPGETVGRTAARLLPAVADRFPARDGLPGPARTRHRDGCLPDVTLRVSRTRALRPGREASWILDRDPRAVRTARALTARTLEEWGLDALVDVAELVVSELVTNAVRHGGGPVGLRLLRDKTLTVEVHDGGHALTPHPPRAHTTDEGGRGLYLVAKLAHRWGARPVPGGKVVWADLEYPRRPGPFALPARLTPTPLDAPALDAA</sequence>
<reference evidence="3 4" key="1">
    <citation type="submission" date="2024-09" db="EMBL/GenBank/DDBJ databases">
        <title>The Natural Products Discovery Center: Release of the First 8490 Sequenced Strains for Exploring Actinobacteria Biosynthetic Diversity.</title>
        <authorList>
            <person name="Kalkreuter E."/>
            <person name="Kautsar S.A."/>
            <person name="Yang D."/>
            <person name="Bader C.D."/>
            <person name="Teijaro C.N."/>
            <person name="Fluegel L."/>
            <person name="Davis C.M."/>
            <person name="Simpson J.R."/>
            <person name="Lauterbach L."/>
            <person name="Steele A.D."/>
            <person name="Gui C."/>
            <person name="Meng S."/>
            <person name="Li G."/>
            <person name="Viehrig K."/>
            <person name="Ye F."/>
            <person name="Su P."/>
            <person name="Kiefer A.F."/>
            <person name="Nichols A."/>
            <person name="Cepeda A.J."/>
            <person name="Yan W."/>
            <person name="Fan B."/>
            <person name="Jiang Y."/>
            <person name="Adhikari A."/>
            <person name="Zheng C.-J."/>
            <person name="Schuster L."/>
            <person name="Cowan T.M."/>
            <person name="Smanski M.J."/>
            <person name="Chevrette M.G."/>
            <person name="De Carvalho L.P.S."/>
            <person name="Shen B."/>
        </authorList>
    </citation>
    <scope>NUCLEOTIDE SEQUENCE [LARGE SCALE GENOMIC DNA]</scope>
    <source>
        <strain evidence="3 4">NPDC057399</strain>
    </source>
</reference>
<dbReference type="SUPFAM" id="SSF55785">
    <property type="entry name" value="PYP-like sensor domain (PAS domain)"/>
    <property type="match status" value="1"/>
</dbReference>
<keyword evidence="1" id="KW-0723">Serine/threonine-protein kinase</keyword>
<dbReference type="GO" id="GO:0005524">
    <property type="term" value="F:ATP binding"/>
    <property type="evidence" value="ECO:0007669"/>
    <property type="project" value="UniProtKB-KW"/>
</dbReference>
<comment type="caution">
    <text evidence="3">The sequence shown here is derived from an EMBL/GenBank/DDBJ whole genome shotgun (WGS) entry which is preliminary data.</text>
</comment>
<dbReference type="InterPro" id="IPR000014">
    <property type="entry name" value="PAS"/>
</dbReference>
<keyword evidence="1" id="KW-0808">Transferase</keyword>
<feature type="domain" description="PAS" evidence="2">
    <location>
        <begin position="18"/>
        <end position="49"/>
    </location>
</feature>
<gene>
    <name evidence="3" type="ORF">ACFU0X_33845</name>
</gene>
<dbReference type="EMBL" id="JBHVBU010000207">
    <property type="protein sequence ID" value="MFE7967964.1"/>
    <property type="molecule type" value="Genomic_DNA"/>
</dbReference>
<proteinExistence type="predicted"/>
<organism evidence="3 4">
    <name type="scientific">Streptomyces cellulosae</name>
    <dbReference type="NCBI Taxonomy" id="1968"/>
    <lineage>
        <taxon>Bacteria</taxon>
        <taxon>Bacillati</taxon>
        <taxon>Actinomycetota</taxon>
        <taxon>Actinomycetes</taxon>
        <taxon>Kitasatosporales</taxon>
        <taxon>Streptomycetaceae</taxon>
        <taxon>Streptomyces</taxon>
    </lineage>
</organism>
<keyword evidence="3" id="KW-0067">ATP-binding</keyword>
<dbReference type="CDD" id="cd00130">
    <property type="entry name" value="PAS"/>
    <property type="match status" value="1"/>
</dbReference>
<name>A0ABW6JV47_STRCE</name>
<dbReference type="PROSITE" id="PS50112">
    <property type="entry name" value="PAS"/>
    <property type="match status" value="1"/>
</dbReference>
<dbReference type="RefSeq" id="WP_381728932.1">
    <property type="nucleotide sequence ID" value="NZ_JBHVBU010000207.1"/>
</dbReference>
<evidence type="ECO:0000256" key="1">
    <source>
        <dbReference type="ARBA" id="ARBA00022527"/>
    </source>
</evidence>
<dbReference type="PANTHER" id="PTHR35526:SF3">
    <property type="entry name" value="ANTI-SIGMA-F FACTOR RSBW"/>
    <property type="match status" value="1"/>
</dbReference>
<evidence type="ECO:0000313" key="3">
    <source>
        <dbReference type="EMBL" id="MFE7967964.1"/>
    </source>
</evidence>
<keyword evidence="4" id="KW-1185">Reference proteome</keyword>
<protein>
    <submittedName>
        <fullName evidence="3">ATP-binding protein</fullName>
    </submittedName>
</protein>
<evidence type="ECO:0000313" key="4">
    <source>
        <dbReference type="Proteomes" id="UP001600650"/>
    </source>
</evidence>
<dbReference type="InterPro" id="IPR050267">
    <property type="entry name" value="Anti-sigma-factor_SerPK"/>
</dbReference>
<keyword evidence="3" id="KW-0547">Nucleotide-binding</keyword>
<accession>A0ABW6JV47</accession>
<evidence type="ECO:0000259" key="2">
    <source>
        <dbReference type="PROSITE" id="PS50112"/>
    </source>
</evidence>
<dbReference type="Gene3D" id="3.30.565.10">
    <property type="entry name" value="Histidine kinase-like ATPase, C-terminal domain"/>
    <property type="match status" value="1"/>
</dbReference>